<accession>A0ABW8RBY2</accession>
<keyword evidence="4 6" id="KW-1133">Transmembrane helix</keyword>
<dbReference type="PANTHER" id="PTHR23514:SF13">
    <property type="entry name" value="INNER MEMBRANE PROTEIN YBJJ"/>
    <property type="match status" value="1"/>
</dbReference>
<dbReference type="PROSITE" id="PS50850">
    <property type="entry name" value="MFS"/>
    <property type="match status" value="1"/>
</dbReference>
<dbReference type="InterPro" id="IPR051788">
    <property type="entry name" value="MFS_Transporter"/>
</dbReference>
<feature type="transmembrane region" description="Helical" evidence="6">
    <location>
        <begin position="260"/>
        <end position="281"/>
    </location>
</feature>
<gene>
    <name evidence="8" type="ORF">ACJEBI_05675</name>
</gene>
<feature type="transmembrane region" description="Helical" evidence="6">
    <location>
        <begin position="14"/>
        <end position="35"/>
    </location>
</feature>
<keyword evidence="9" id="KW-1185">Reference proteome</keyword>
<dbReference type="Proteomes" id="UP001623041">
    <property type="component" value="Unassembled WGS sequence"/>
</dbReference>
<keyword evidence="5 6" id="KW-0472">Membrane</keyword>
<comment type="caution">
    <text evidence="8">The sequence shown here is derived from an EMBL/GenBank/DDBJ whole genome shotgun (WGS) entry which is preliminary data.</text>
</comment>
<evidence type="ECO:0000256" key="6">
    <source>
        <dbReference type="SAM" id="Phobius"/>
    </source>
</evidence>
<feature type="transmembrane region" description="Helical" evidence="6">
    <location>
        <begin position="81"/>
        <end position="103"/>
    </location>
</feature>
<evidence type="ECO:0000256" key="2">
    <source>
        <dbReference type="ARBA" id="ARBA00022448"/>
    </source>
</evidence>
<dbReference type="CDD" id="cd17393">
    <property type="entry name" value="MFS_MosC_like"/>
    <property type="match status" value="1"/>
</dbReference>
<feature type="domain" description="Major facilitator superfamily (MFS) profile" evidence="7">
    <location>
        <begin position="13"/>
        <end position="394"/>
    </location>
</feature>
<dbReference type="SUPFAM" id="SSF103473">
    <property type="entry name" value="MFS general substrate transporter"/>
    <property type="match status" value="1"/>
</dbReference>
<evidence type="ECO:0000313" key="9">
    <source>
        <dbReference type="Proteomes" id="UP001623041"/>
    </source>
</evidence>
<evidence type="ECO:0000313" key="8">
    <source>
        <dbReference type="EMBL" id="MFK9090963.1"/>
    </source>
</evidence>
<feature type="transmembrane region" description="Helical" evidence="6">
    <location>
        <begin position="346"/>
        <end position="364"/>
    </location>
</feature>
<evidence type="ECO:0000256" key="3">
    <source>
        <dbReference type="ARBA" id="ARBA00022692"/>
    </source>
</evidence>
<dbReference type="Gene3D" id="1.20.1250.20">
    <property type="entry name" value="MFS general substrate transporter like domains"/>
    <property type="match status" value="2"/>
</dbReference>
<feature type="transmembrane region" description="Helical" evidence="6">
    <location>
        <begin position="141"/>
        <end position="163"/>
    </location>
</feature>
<dbReference type="RefSeq" id="WP_406579647.1">
    <property type="nucleotide sequence ID" value="NZ_JBJHQH010000003.1"/>
</dbReference>
<keyword evidence="2" id="KW-0813">Transport</keyword>
<dbReference type="PANTHER" id="PTHR23514">
    <property type="entry name" value="BYPASS OF STOP CODON PROTEIN 6"/>
    <property type="match status" value="1"/>
</dbReference>
<dbReference type="Pfam" id="PF07690">
    <property type="entry name" value="MFS_1"/>
    <property type="match status" value="1"/>
</dbReference>
<reference evidence="8 9" key="1">
    <citation type="submission" date="2024-11" db="EMBL/GenBank/DDBJ databases">
        <authorList>
            <person name="Lucas J.A."/>
        </authorList>
    </citation>
    <scope>NUCLEOTIDE SEQUENCE [LARGE SCALE GENOMIC DNA]</scope>
    <source>
        <strain evidence="8 9">Z 5.4</strain>
    </source>
</reference>
<feature type="transmembrane region" description="Helical" evidence="6">
    <location>
        <begin position="169"/>
        <end position="190"/>
    </location>
</feature>
<evidence type="ECO:0000259" key="7">
    <source>
        <dbReference type="PROSITE" id="PS50850"/>
    </source>
</evidence>
<evidence type="ECO:0000256" key="4">
    <source>
        <dbReference type="ARBA" id="ARBA00022989"/>
    </source>
</evidence>
<evidence type="ECO:0000256" key="1">
    <source>
        <dbReference type="ARBA" id="ARBA00004651"/>
    </source>
</evidence>
<sequence>MNEKNRISLNCEILLSRNALFTLFSLPGFAFANWISRTPEIRDILQASTALMGWIIFGLAAGSMIGLLTASRFIKKMGARFVTVFDTILLIIGLLVIAIASVFGMSLLVFIGLVIFGVGYGSGEVAINVEGTELERKAKKTILPALHACFSAGSILGAALGFICIRIGISVPIHLTVVGIIVFVVLISAYRNIPYGTGKIARTNINGKTIKLKETNVWKEPRTLLIGVIVIGMAFAEGAANDWLPIAMVDGFNVNSSTGTVIYSVFLTAMFIGRVCGGYLLDKFGRVPVLRIAAGIGFLGLALTIFSSNLTIGVIGVFLWGLGVSLGFPVGLSAAGDNPNNSVARVSAVSVLGYAAFLVGPPLLGILGELVGLLNAMIFVLVLLAVAGFVSHSAKELNMQQQKEIKNLI</sequence>
<keyword evidence="3 6" id="KW-0812">Transmembrane</keyword>
<protein>
    <submittedName>
        <fullName evidence="8">MFS transporter</fullName>
    </submittedName>
</protein>
<feature type="transmembrane region" description="Helical" evidence="6">
    <location>
        <begin position="109"/>
        <end position="129"/>
    </location>
</feature>
<comment type="subcellular location">
    <subcellularLocation>
        <location evidence="1">Cell membrane</location>
        <topology evidence="1">Multi-pass membrane protein</topology>
    </subcellularLocation>
</comment>
<evidence type="ECO:0000256" key="5">
    <source>
        <dbReference type="ARBA" id="ARBA00023136"/>
    </source>
</evidence>
<feature type="transmembrane region" description="Helical" evidence="6">
    <location>
        <begin position="288"/>
        <end position="306"/>
    </location>
</feature>
<feature type="transmembrane region" description="Helical" evidence="6">
    <location>
        <begin position="223"/>
        <end position="240"/>
    </location>
</feature>
<proteinExistence type="predicted"/>
<feature type="transmembrane region" description="Helical" evidence="6">
    <location>
        <begin position="47"/>
        <end position="69"/>
    </location>
</feature>
<feature type="transmembrane region" description="Helical" evidence="6">
    <location>
        <begin position="312"/>
        <end position="334"/>
    </location>
</feature>
<dbReference type="InterPro" id="IPR020846">
    <property type="entry name" value="MFS_dom"/>
</dbReference>
<dbReference type="InterPro" id="IPR036259">
    <property type="entry name" value="MFS_trans_sf"/>
</dbReference>
<feature type="transmembrane region" description="Helical" evidence="6">
    <location>
        <begin position="370"/>
        <end position="390"/>
    </location>
</feature>
<name>A0ABW8RBY2_9BACI</name>
<dbReference type="EMBL" id="JBJHQH010000003">
    <property type="protein sequence ID" value="MFK9090963.1"/>
    <property type="molecule type" value="Genomic_DNA"/>
</dbReference>
<dbReference type="InterPro" id="IPR011701">
    <property type="entry name" value="MFS"/>
</dbReference>
<organism evidence="8 9">
    <name type="scientific">Bacillus salipaludis</name>
    <dbReference type="NCBI Taxonomy" id="2547811"/>
    <lineage>
        <taxon>Bacteria</taxon>
        <taxon>Bacillati</taxon>
        <taxon>Bacillota</taxon>
        <taxon>Bacilli</taxon>
        <taxon>Bacillales</taxon>
        <taxon>Bacillaceae</taxon>
        <taxon>Bacillus</taxon>
    </lineage>
</organism>